<evidence type="ECO:0000256" key="1">
    <source>
        <dbReference type="SAM" id="MobiDB-lite"/>
    </source>
</evidence>
<organism evidence="2 3">
    <name type="scientific">Nonomuraea mesophila</name>
    <dbReference type="NCBI Taxonomy" id="2530382"/>
    <lineage>
        <taxon>Bacteria</taxon>
        <taxon>Bacillati</taxon>
        <taxon>Actinomycetota</taxon>
        <taxon>Actinomycetes</taxon>
        <taxon>Streptosporangiales</taxon>
        <taxon>Streptosporangiaceae</taxon>
        <taxon>Nonomuraea</taxon>
    </lineage>
</organism>
<protein>
    <submittedName>
        <fullName evidence="2">Uncharacterized protein</fullName>
    </submittedName>
</protein>
<comment type="caution">
    <text evidence="2">The sequence shown here is derived from an EMBL/GenBank/DDBJ whole genome shotgun (WGS) entry which is preliminary data.</text>
</comment>
<proteinExistence type="predicted"/>
<keyword evidence="3" id="KW-1185">Reference proteome</keyword>
<dbReference type="EMBL" id="SMLD01000119">
    <property type="protein sequence ID" value="TDE38651.1"/>
    <property type="molecule type" value="Genomic_DNA"/>
</dbReference>
<dbReference type="Proteomes" id="UP000295136">
    <property type="component" value="Unassembled WGS sequence"/>
</dbReference>
<feature type="compositionally biased region" description="Low complexity" evidence="1">
    <location>
        <begin position="166"/>
        <end position="177"/>
    </location>
</feature>
<sequence length="177" mass="18621">MRGQEPGSEHDRTEADNSAAPATPPPSFGQTDGRDVPPAFTPSDTASDSIPTGRPPFGTPAGEGTVPRARPAIPVFQGPPPDLPEPEDRPGAQPWEVSGDDAAPYDWFADPTGSDPADQGRDDHSQTPHAFPGRPSAARELLSGPRTGRDHTAPQPDVRGHDPHQHAPAPQARPSHT</sequence>
<gene>
    <name evidence="2" type="ORF">E1295_33600</name>
</gene>
<feature type="non-terminal residue" evidence="2">
    <location>
        <position position="177"/>
    </location>
</feature>
<name>A0A4R5EUT3_9ACTN</name>
<evidence type="ECO:0000313" key="3">
    <source>
        <dbReference type="Proteomes" id="UP000295136"/>
    </source>
</evidence>
<reference evidence="2 3" key="1">
    <citation type="submission" date="2019-03" db="EMBL/GenBank/DDBJ databases">
        <title>Draft genome sequences of novel Actinobacteria.</title>
        <authorList>
            <person name="Sahin N."/>
            <person name="Ay H."/>
            <person name="Saygin H."/>
        </authorList>
    </citation>
    <scope>NUCLEOTIDE SEQUENCE [LARGE SCALE GENOMIC DNA]</scope>
    <source>
        <strain evidence="2 3">6K102</strain>
    </source>
</reference>
<evidence type="ECO:0000313" key="2">
    <source>
        <dbReference type="EMBL" id="TDE38651.1"/>
    </source>
</evidence>
<accession>A0A4R5EUT3</accession>
<dbReference type="AlphaFoldDB" id="A0A4R5EUT3"/>
<feature type="compositionally biased region" description="Basic and acidic residues" evidence="1">
    <location>
        <begin position="147"/>
        <end position="165"/>
    </location>
</feature>
<feature type="region of interest" description="Disordered" evidence="1">
    <location>
        <begin position="1"/>
        <end position="177"/>
    </location>
</feature>